<feature type="transmembrane region" description="Helical" evidence="7">
    <location>
        <begin position="16"/>
        <end position="37"/>
    </location>
</feature>
<dbReference type="InterPro" id="IPR050490">
    <property type="entry name" value="Bact_solute-bd_prot1"/>
</dbReference>
<reference evidence="8 9" key="1">
    <citation type="journal article" date="1999" name="DNA Res.">
        <title>Complete genome sequence of an aerobic hyper-thermophilic crenarchaeon, Aeropyrum pernix K1.</title>
        <authorList>
            <person name="Kawarabayasi Y."/>
            <person name="Hino Y."/>
            <person name="Horikawa H."/>
            <person name="Yamazaki S."/>
            <person name="Haikawa Y."/>
            <person name="Jin-no K."/>
            <person name="Takahashi M."/>
            <person name="Sekine M."/>
            <person name="Baba S."/>
            <person name="Ankai A."/>
            <person name="Kosugi H."/>
            <person name="Hosoyama A."/>
            <person name="Fukui S."/>
            <person name="Nagai Y."/>
            <person name="Nishijima K."/>
            <person name="Nakazawa H."/>
            <person name="Takamiya M."/>
            <person name="Masuda S."/>
            <person name="Funahashi T."/>
            <person name="Tanaka T."/>
            <person name="Kudoh Y."/>
            <person name="Yamazaki J."/>
            <person name="Kushida N."/>
            <person name="Oguchi A."/>
            <person name="Aoki K."/>
            <person name="Kubota K."/>
            <person name="Nakamura Y."/>
            <person name="Nomura N."/>
            <person name="Sako Y."/>
            <person name="Kikuchi H."/>
        </authorList>
    </citation>
    <scope>NUCLEOTIDE SEQUENCE [LARGE SCALE GENOMIC DNA]</scope>
    <source>
        <strain evidence="9">ATCC 700893 / DSM 11879 / JCM 9820 / NBRC 100138 / K1</strain>
    </source>
</reference>
<keyword evidence="2" id="KW-0732">Signal</keyword>
<organism evidence="8 9">
    <name type="scientific">Aeropyrum pernix (strain ATCC 700893 / DSM 11879 / JCM 9820 / NBRC 100138 / K1)</name>
    <dbReference type="NCBI Taxonomy" id="272557"/>
    <lineage>
        <taxon>Archaea</taxon>
        <taxon>Thermoproteota</taxon>
        <taxon>Thermoprotei</taxon>
        <taxon>Desulfurococcales</taxon>
        <taxon>Desulfurococcaceae</taxon>
        <taxon>Aeropyrum</taxon>
    </lineage>
</organism>
<evidence type="ECO:0000256" key="3">
    <source>
        <dbReference type="ARBA" id="ARBA00023136"/>
    </source>
</evidence>
<gene>
    <name evidence="8" type="ordered locus">APE_1630.1</name>
</gene>
<protein>
    <submittedName>
        <fullName evidence="8">ABC transporter, substrate binding protein</fullName>
    </submittedName>
</protein>
<evidence type="ECO:0000256" key="5">
    <source>
        <dbReference type="ARBA" id="ARBA00023288"/>
    </source>
</evidence>
<dbReference type="RefSeq" id="WP_010866498.1">
    <property type="nucleotide sequence ID" value="NC_000854.2"/>
</dbReference>
<keyword evidence="7" id="KW-0812">Transmembrane</keyword>
<dbReference type="PANTHER" id="PTHR43649:SF33">
    <property type="entry name" value="POLYGALACTURONAN_RHAMNOGALACTURONAN-BINDING PROTEIN YTCQ"/>
    <property type="match status" value="1"/>
</dbReference>
<feature type="region of interest" description="Disordered" evidence="6">
    <location>
        <begin position="47"/>
        <end position="71"/>
    </location>
</feature>
<sequence>MSSRRSLRRGEATSRYLLVGAAIVVVIILLALGYYFYSQGAAETTTGPLTGEAGEGAETTPETTTSPAATETPGEVTLIWASTQLVPPTEQQFVKEELLPPFTQETGIKVEFIGMSYGDLNVRLQSEMESGKVTISLIADLHGGLDLYASKGWLEDLSKFGALEGREFPQVLEDYSRLYGIKAYVPWLTATYVFVVNKEAFKYLPPGLSEEDVITGSEKWTYDALLEWAKNIEAATGQKPLGFPAGPKGLFHRFLHGYLYPSFTGAQVKNFDSPEAVQMWSYLKELWNYVHPQSTVYEAMAAPLLNGEVLIAWDHTARIKDAIVQKPDEFVVVPAPAGPKGRGYILVIVGLAIPKNAPHQDAAWKLIEYLTRPEVQSLILEKVGFFPAVSGVSEKLPEGPLKVLAQGVGNQLNTPDSLVALIPSLGEKGGDFRNTYREAFKAIVLEGKDPQQVLPELKQYLLSLFQATGASLPPPDE</sequence>
<dbReference type="PANTHER" id="PTHR43649">
    <property type="entry name" value="ARABINOSE-BINDING PROTEIN-RELATED"/>
    <property type="match status" value="1"/>
</dbReference>
<dbReference type="InterPro" id="IPR006059">
    <property type="entry name" value="SBP"/>
</dbReference>
<dbReference type="SUPFAM" id="SSF53850">
    <property type="entry name" value="Periplasmic binding protein-like II"/>
    <property type="match status" value="1"/>
</dbReference>
<dbReference type="PIR" id="B72543">
    <property type="entry name" value="B72543"/>
</dbReference>
<dbReference type="KEGG" id="ape:APE_1630.1"/>
<evidence type="ECO:0000256" key="6">
    <source>
        <dbReference type="SAM" id="MobiDB-lite"/>
    </source>
</evidence>
<dbReference type="GeneID" id="1446141"/>
<keyword evidence="1" id="KW-1003">Cell membrane</keyword>
<dbReference type="PATRIC" id="fig|272557.25.peg.1102"/>
<dbReference type="Pfam" id="PF01547">
    <property type="entry name" value="SBP_bac_1"/>
    <property type="match status" value="1"/>
</dbReference>
<evidence type="ECO:0000313" key="9">
    <source>
        <dbReference type="Proteomes" id="UP000002518"/>
    </source>
</evidence>
<keyword evidence="7" id="KW-1133">Transmembrane helix</keyword>
<evidence type="ECO:0000256" key="7">
    <source>
        <dbReference type="SAM" id="Phobius"/>
    </source>
</evidence>
<dbReference type="STRING" id="272557.APE_1630.1"/>
<dbReference type="Proteomes" id="UP000002518">
    <property type="component" value="Chromosome"/>
</dbReference>
<proteinExistence type="predicted"/>
<accession>Q9YBG7</accession>
<dbReference type="AlphaFoldDB" id="Q9YBG7"/>
<evidence type="ECO:0000256" key="1">
    <source>
        <dbReference type="ARBA" id="ARBA00022475"/>
    </source>
</evidence>
<keyword evidence="4" id="KW-0564">Palmitate</keyword>
<keyword evidence="3 7" id="KW-0472">Membrane</keyword>
<dbReference type="EnsemblBacteria" id="BAA80631">
    <property type="protein sequence ID" value="BAA80631"/>
    <property type="gene ID" value="APE_1630.1"/>
</dbReference>
<dbReference type="eggNOG" id="arCOG00153">
    <property type="taxonomic scope" value="Archaea"/>
</dbReference>
<name>Q9YBG7_AERPE</name>
<evidence type="ECO:0000256" key="2">
    <source>
        <dbReference type="ARBA" id="ARBA00022729"/>
    </source>
</evidence>
<keyword evidence="5" id="KW-0449">Lipoprotein</keyword>
<evidence type="ECO:0000256" key="4">
    <source>
        <dbReference type="ARBA" id="ARBA00023139"/>
    </source>
</evidence>
<dbReference type="EMBL" id="BA000002">
    <property type="protein sequence ID" value="BAA80631.2"/>
    <property type="molecule type" value="Genomic_DNA"/>
</dbReference>
<evidence type="ECO:0000313" key="8">
    <source>
        <dbReference type="EMBL" id="BAA80631.2"/>
    </source>
</evidence>
<dbReference type="Gene3D" id="3.40.190.10">
    <property type="entry name" value="Periplasmic binding protein-like II"/>
    <property type="match status" value="1"/>
</dbReference>
<keyword evidence="9" id="KW-1185">Reference proteome</keyword>